<dbReference type="Proteomes" id="UP000008871">
    <property type="component" value="Chromosome"/>
</dbReference>
<sequence length="127" mass="13404">MTSVRQQQRRAAIASLLAIILMAVSTLLSANTMTMPLGTDSAMTSTATTPCHQGAEPQESEHHMAPMQDCAGGDSCQCITLCQITAASDTLFHSDTFLSTPPATATLISAIHAGIHRLPLRPPSLFI</sequence>
<evidence type="ECO:0000313" key="3">
    <source>
        <dbReference type="Proteomes" id="UP000008871"/>
    </source>
</evidence>
<reference evidence="2 3" key="1">
    <citation type="journal article" date="2006" name="Nat. Biotechnol.">
        <title>Genome sequence of the ubiquitous hydrocarbon-degrading marine bacterium Alcanivorax borkumensis.</title>
        <authorList>
            <person name="Schneiker S."/>
            <person name="Martins dos Santos V.A.P."/>
            <person name="Bartels D."/>
            <person name="Bekel T."/>
            <person name="Brecht M."/>
            <person name="Buhrmester J."/>
            <person name="Chernikova T.N."/>
            <person name="Denaro R."/>
            <person name="Ferrer M."/>
            <person name="Gertler C."/>
            <person name="Goesmann A."/>
            <person name="Golyshina O.V."/>
            <person name="Kaminski F."/>
            <person name="Khachane A.N."/>
            <person name="Lang S."/>
            <person name="Linke B."/>
            <person name="McHardy A.C."/>
            <person name="Meyer F."/>
            <person name="Nechitaylo T."/>
            <person name="Puehler A."/>
            <person name="Regenhardt D."/>
            <person name="Rupp O."/>
            <person name="Sabirova J.S."/>
            <person name="Selbitschka W."/>
            <person name="Yakimov M.M."/>
            <person name="Timmis K.N."/>
            <person name="Vorhoelter F.-J."/>
            <person name="Weidner S."/>
            <person name="Kaiser O."/>
            <person name="Golyshin P.N."/>
        </authorList>
    </citation>
    <scope>NUCLEOTIDE SEQUENCE [LARGE SCALE GENOMIC DNA]</scope>
    <source>
        <strain evidence="3">ATCC 700651 / DSM 11573 / NCIMB 13689 / SK2</strain>
    </source>
</reference>
<evidence type="ECO:0008006" key="4">
    <source>
        <dbReference type="Google" id="ProtNLM"/>
    </source>
</evidence>
<keyword evidence="3" id="KW-1185">Reference proteome</keyword>
<dbReference type="AlphaFoldDB" id="Q0VLZ2"/>
<organism evidence="2 3">
    <name type="scientific">Alcanivorax borkumensis (strain ATCC 700651 / DSM 11573 / NCIMB 13689 / SK2)</name>
    <dbReference type="NCBI Taxonomy" id="393595"/>
    <lineage>
        <taxon>Bacteria</taxon>
        <taxon>Pseudomonadati</taxon>
        <taxon>Pseudomonadota</taxon>
        <taxon>Gammaproteobacteria</taxon>
        <taxon>Oceanospirillales</taxon>
        <taxon>Alcanivoracaceae</taxon>
        <taxon>Alcanivorax</taxon>
    </lineage>
</organism>
<gene>
    <name evidence="2" type="ordered locus">ABO_2358</name>
</gene>
<dbReference type="HOGENOM" id="CLU_2056380_0_0_6"/>
<feature type="region of interest" description="Disordered" evidence="1">
    <location>
        <begin position="44"/>
        <end position="66"/>
    </location>
</feature>
<accession>Q0VLZ2</accession>
<dbReference type="STRING" id="393595.ABO_2358"/>
<name>Q0VLZ2_ALCBS</name>
<dbReference type="KEGG" id="abo:ABO_2358"/>
<dbReference type="EMBL" id="AM286690">
    <property type="protein sequence ID" value="CAL17806.1"/>
    <property type="molecule type" value="Genomic_DNA"/>
</dbReference>
<dbReference type="RefSeq" id="WP_011589632.1">
    <property type="nucleotide sequence ID" value="NC_008260.1"/>
</dbReference>
<evidence type="ECO:0000313" key="2">
    <source>
        <dbReference type="EMBL" id="CAL17806.1"/>
    </source>
</evidence>
<protein>
    <recommendedName>
        <fullName evidence="4">CopL family metal-binding regulatory protein</fullName>
    </recommendedName>
</protein>
<dbReference type="OrthoDB" id="6079556at2"/>
<evidence type="ECO:0000256" key="1">
    <source>
        <dbReference type="SAM" id="MobiDB-lite"/>
    </source>
</evidence>
<proteinExistence type="predicted"/>